<keyword evidence="3" id="KW-1185">Reference proteome</keyword>
<sequence>MTISGVALLAICTLIGVFLGDLLGVALGVKANVGGVGIAMILLIAARLWLGARGLMSHGLKLGVEFWGALYIPIVVAMAAQQNVVAAAEGGPVVVIAAVGALLLCFGMVAILSRLGGANETMDEIEARSAAAREAARVAAGDPA</sequence>
<dbReference type="RefSeq" id="WP_038660092.1">
    <property type="nucleotide sequence ID" value="NZ_CP009571.1"/>
</dbReference>
<dbReference type="Proteomes" id="UP000033200">
    <property type="component" value="Chromosome"/>
</dbReference>
<keyword evidence="1" id="KW-0812">Transmembrane</keyword>
<keyword evidence="1" id="KW-1133">Transmembrane helix</keyword>
<feature type="transmembrane region" description="Helical" evidence="1">
    <location>
        <begin position="93"/>
        <end position="112"/>
    </location>
</feature>
<keyword evidence="1" id="KW-0472">Membrane</keyword>
<dbReference type="HOGENOM" id="CLU_141562_0_0_5"/>
<name>A0A097EDY8_9SPHN</name>
<reference evidence="2 3" key="1">
    <citation type="submission" date="2014-09" db="EMBL/GenBank/DDBJ databases">
        <title>Using Illumina technology Improving SMRT sequencing Genome Assembly by RASTools.</title>
        <authorList>
            <person name="Zhou Y."/>
            <person name="Ma T."/>
            <person name="Liu T."/>
        </authorList>
    </citation>
    <scope>NUCLEOTIDE SEQUENCE [LARGE SCALE GENOMIC DNA]</scope>
    <source>
        <strain evidence="2 3">ATCC 55669</strain>
    </source>
</reference>
<gene>
    <name evidence="2" type="ORF">MC45_04585</name>
</gene>
<dbReference type="EMBL" id="CP009571">
    <property type="protein sequence ID" value="AIT05798.1"/>
    <property type="molecule type" value="Genomic_DNA"/>
</dbReference>
<protein>
    <submittedName>
        <fullName evidence="2">Malonate carrier protein</fullName>
    </submittedName>
</protein>
<feature type="transmembrane region" description="Helical" evidence="1">
    <location>
        <begin position="62"/>
        <end position="81"/>
    </location>
</feature>
<evidence type="ECO:0000256" key="1">
    <source>
        <dbReference type="SAM" id="Phobius"/>
    </source>
</evidence>
<feature type="transmembrane region" description="Helical" evidence="1">
    <location>
        <begin position="7"/>
        <end position="27"/>
    </location>
</feature>
<accession>A0A097EDY8</accession>
<evidence type="ECO:0000313" key="2">
    <source>
        <dbReference type="EMBL" id="AIT05798.1"/>
    </source>
</evidence>
<dbReference type="AlphaFoldDB" id="A0A097EDY8"/>
<dbReference type="STRING" id="1549858.MC45_04585"/>
<proteinExistence type="predicted"/>
<feature type="transmembrane region" description="Helical" evidence="1">
    <location>
        <begin position="33"/>
        <end position="50"/>
    </location>
</feature>
<dbReference type="eggNOG" id="ENOG5032RRS">
    <property type="taxonomic scope" value="Bacteria"/>
</dbReference>
<dbReference type="KEGG" id="stax:MC45_04585"/>
<organism evidence="2 3">
    <name type="scientific">Sphingomonas taxi</name>
    <dbReference type="NCBI Taxonomy" id="1549858"/>
    <lineage>
        <taxon>Bacteria</taxon>
        <taxon>Pseudomonadati</taxon>
        <taxon>Pseudomonadota</taxon>
        <taxon>Alphaproteobacteria</taxon>
        <taxon>Sphingomonadales</taxon>
        <taxon>Sphingomonadaceae</taxon>
        <taxon>Sphingomonas</taxon>
    </lineage>
</organism>
<dbReference type="InterPro" id="IPR004690">
    <property type="entry name" value="Maln_transptMadL"/>
</dbReference>
<evidence type="ECO:0000313" key="3">
    <source>
        <dbReference type="Proteomes" id="UP000033200"/>
    </source>
</evidence>
<dbReference type="GO" id="GO:0016020">
    <property type="term" value="C:membrane"/>
    <property type="evidence" value="ECO:0007669"/>
    <property type="project" value="InterPro"/>
</dbReference>
<dbReference type="Pfam" id="PF03817">
    <property type="entry name" value="MadL"/>
    <property type="match status" value="1"/>
</dbReference>
<dbReference type="NCBIfam" id="TIGR00807">
    <property type="entry name" value="malonate_madL"/>
    <property type="match status" value="1"/>
</dbReference>